<feature type="signal peptide" evidence="3">
    <location>
        <begin position="1"/>
        <end position="28"/>
    </location>
</feature>
<dbReference type="EMBL" id="JAVKGS010000004">
    <property type="protein sequence ID" value="MDR5693257.1"/>
    <property type="molecule type" value="Genomic_DNA"/>
</dbReference>
<keyword evidence="2" id="KW-0472">Membrane</keyword>
<feature type="region of interest" description="Disordered" evidence="1">
    <location>
        <begin position="645"/>
        <end position="675"/>
    </location>
</feature>
<keyword evidence="2" id="KW-1133">Transmembrane helix</keyword>
<dbReference type="Gene3D" id="3.10.310.50">
    <property type="match status" value="1"/>
</dbReference>
<dbReference type="RefSeq" id="WP_310521554.1">
    <property type="nucleotide sequence ID" value="NZ_BAABBS010000003.1"/>
</dbReference>
<gene>
    <name evidence="5" type="ORF">RH861_14380</name>
</gene>
<evidence type="ECO:0000256" key="3">
    <source>
        <dbReference type="SAM" id="SignalP"/>
    </source>
</evidence>
<evidence type="ECO:0000256" key="2">
    <source>
        <dbReference type="SAM" id="Phobius"/>
    </source>
</evidence>
<organism evidence="5 6">
    <name type="scientific">Agromyces indicus</name>
    <dbReference type="NCBI Taxonomy" id="758919"/>
    <lineage>
        <taxon>Bacteria</taxon>
        <taxon>Bacillati</taxon>
        <taxon>Actinomycetota</taxon>
        <taxon>Actinomycetes</taxon>
        <taxon>Micrococcales</taxon>
        <taxon>Microbacteriaceae</taxon>
        <taxon>Agromyces</taxon>
    </lineage>
</organism>
<evidence type="ECO:0000259" key="4">
    <source>
        <dbReference type="Pfam" id="PF04536"/>
    </source>
</evidence>
<proteinExistence type="predicted"/>
<reference evidence="6" key="1">
    <citation type="submission" date="2023-07" db="EMBL/GenBank/DDBJ databases">
        <title>Description of three actinobacteria isolated from air of manufacturing shop in a pharmaceutical factory.</title>
        <authorList>
            <person name="Zhang D.-F."/>
        </authorList>
    </citation>
    <scope>NUCLEOTIDE SEQUENCE [LARGE SCALE GENOMIC DNA]</scope>
    <source>
        <strain evidence="6">CCTCC AB 2011122</strain>
    </source>
</reference>
<accession>A0ABU1FNC0</accession>
<sequence length="675" mass="68772">MRSVRGSSIAVAVLAGLLAVAPAAAAHAEDPVSFGASPVVDTVDALSASELTEVEAAIERAADDTGRQLFVAFVDEFTNPADAASWATDTANANNMGTEDYLLAVAVEGRSYYFSAAPDASLTQADTDRISIERIEPRLRDEDWAGAAVAAAQALGGGGGGGGFGAGFLWILLGGAAVIAVVAVVLARRRRRDAGAPGVPGGAPGADAEPQVPLEELRRRAASALVQADDALKTSEEELGFATAGYGEEATAGFRTALESAKARVAEAFTLQQRLDDHEPDTEQQQREWYTAILALTAEAESMLDAEADRFDALRDLEQNAPQALARVEAAARAAEDGIAPAAQRLQALGAQYAASALATVADNPEQARTRIAFARDSIGEARAALERGESGAAAVDIRAAEEATDQARLLTAAIERLAADLAQGDRAVAAGVDDLDADVRTARGLPDASLAGLADRVEAESAAIRAELARPGRSPLDLAARVDRVNAEIDRAVQGARDAQVQAERTRAELDRSLLAARSQVQAAEDYLVARRGAIGSEARTRLAEAGRLVVEAQSLAASDPPRALASAQRAEQLASSAMSLAQQDVSGFGGGMPGGGMFGQPARGGGGDMFGAVLGGILINSMMGGGGGGGMFGGGGGGGRSRGGFGGGFGGGRSPGSFGGSATRARRGSGGRF</sequence>
<evidence type="ECO:0000313" key="6">
    <source>
        <dbReference type="Proteomes" id="UP001260072"/>
    </source>
</evidence>
<keyword evidence="6" id="KW-1185">Reference proteome</keyword>
<keyword evidence="3" id="KW-0732">Signal</keyword>
<evidence type="ECO:0000256" key="1">
    <source>
        <dbReference type="SAM" id="MobiDB-lite"/>
    </source>
</evidence>
<dbReference type="InterPro" id="IPR007621">
    <property type="entry name" value="TPM_dom"/>
</dbReference>
<dbReference type="Proteomes" id="UP001260072">
    <property type="component" value="Unassembled WGS sequence"/>
</dbReference>
<protein>
    <submittedName>
        <fullName evidence="5">TPM domain-containing protein</fullName>
    </submittedName>
</protein>
<name>A0ABU1FNC0_9MICO</name>
<comment type="caution">
    <text evidence="5">The sequence shown here is derived from an EMBL/GenBank/DDBJ whole genome shotgun (WGS) entry which is preliminary data.</text>
</comment>
<feature type="transmembrane region" description="Helical" evidence="2">
    <location>
        <begin position="167"/>
        <end position="187"/>
    </location>
</feature>
<dbReference type="Pfam" id="PF04536">
    <property type="entry name" value="TPM_phosphatase"/>
    <property type="match status" value="1"/>
</dbReference>
<keyword evidence="2" id="KW-0812">Transmembrane</keyword>
<feature type="compositionally biased region" description="Basic residues" evidence="1">
    <location>
        <begin position="666"/>
        <end position="675"/>
    </location>
</feature>
<feature type="chain" id="PRO_5045291325" evidence="3">
    <location>
        <begin position="29"/>
        <end position="675"/>
    </location>
</feature>
<feature type="compositionally biased region" description="Gly residues" evidence="1">
    <location>
        <begin position="645"/>
        <end position="661"/>
    </location>
</feature>
<evidence type="ECO:0000313" key="5">
    <source>
        <dbReference type="EMBL" id="MDR5693257.1"/>
    </source>
</evidence>
<feature type="domain" description="TPM" evidence="4">
    <location>
        <begin position="39"/>
        <end position="156"/>
    </location>
</feature>